<evidence type="ECO:0000313" key="2">
    <source>
        <dbReference type="Proteomes" id="UP000509303"/>
    </source>
</evidence>
<keyword evidence="2" id="KW-1185">Reference proteome</keyword>
<protein>
    <recommendedName>
        <fullName evidence="3">Sigma-70 family RNA polymerase sigma factor</fullName>
    </recommendedName>
</protein>
<dbReference type="AlphaFoldDB" id="A0A7H8N3P2"/>
<accession>A0A7H8N3P2</accession>
<organism evidence="1 2">
    <name type="scientific">Streptomyces buecherae</name>
    <dbReference type="NCBI Taxonomy" id="2763006"/>
    <lineage>
        <taxon>Bacteria</taxon>
        <taxon>Bacillati</taxon>
        <taxon>Actinomycetota</taxon>
        <taxon>Actinomycetes</taxon>
        <taxon>Kitasatosporales</taxon>
        <taxon>Streptomycetaceae</taxon>
        <taxon>Streptomyces</taxon>
    </lineage>
</organism>
<evidence type="ECO:0008006" key="3">
    <source>
        <dbReference type="Google" id="ProtNLM"/>
    </source>
</evidence>
<dbReference type="Proteomes" id="UP000509303">
    <property type="component" value="Chromosome"/>
</dbReference>
<gene>
    <name evidence="1" type="ORF">HUT08_05020</name>
</gene>
<dbReference type="EMBL" id="CP054929">
    <property type="protein sequence ID" value="QKW49006.1"/>
    <property type="molecule type" value="Genomic_DNA"/>
</dbReference>
<sequence>MAHPASLVISLPLEYTAFCLRHQELYHRYGRVRLRHEAASRNAVAAALGDLALNWDGALRSACLPAVAWRLLRARVQAAARASDPRPPDTLHRAWPADQADALILRYRLSLTTDQSAQLMGVDPAVIATHLRTALRDLPR</sequence>
<proteinExistence type="predicted"/>
<name>A0A7H8N3P2_9ACTN</name>
<dbReference type="RefSeq" id="WP_176160738.1">
    <property type="nucleotide sequence ID" value="NZ_CP054929.1"/>
</dbReference>
<evidence type="ECO:0000313" key="1">
    <source>
        <dbReference type="EMBL" id="QKW49006.1"/>
    </source>
</evidence>
<reference evidence="1 2" key="1">
    <citation type="submission" date="2020-06" db="EMBL/GenBank/DDBJ databases">
        <title>Genome mining for natural products.</title>
        <authorList>
            <person name="Zhang B."/>
            <person name="Shi J."/>
            <person name="Ge H."/>
        </authorList>
    </citation>
    <scope>NUCLEOTIDE SEQUENCE [LARGE SCALE GENOMIC DNA]</scope>
    <source>
        <strain evidence="1 2">NA00687</strain>
    </source>
</reference>